<dbReference type="RefSeq" id="XP_018153407.1">
    <property type="nucleotide sequence ID" value="XM_018306566.1"/>
</dbReference>
<dbReference type="EMBL" id="LTAN01000008">
    <property type="protein sequence ID" value="OBR04889.1"/>
    <property type="molecule type" value="Genomic_DNA"/>
</dbReference>
<dbReference type="Proteomes" id="UP000092177">
    <property type="component" value="Chromosome 8"/>
</dbReference>
<protein>
    <submittedName>
        <fullName evidence="2">AAA family</fullName>
    </submittedName>
</protein>
<feature type="region of interest" description="Disordered" evidence="1">
    <location>
        <begin position="130"/>
        <end position="149"/>
    </location>
</feature>
<sequence>MSAEFRVNDTSKSYRDCFVVEYLAYTLCAGEDDDGDEAGDPLVIRRPPSLSRISHVPGAFPPISLVLEAFRKAIVEEQEKTASKILFALRGIVKLGIEGAFAVSKELAARDVITSNYLWTLLAPGERRYTNSGGHSRPALQAPPFQLAT</sequence>
<accession>A0A1B7XYR8</accession>
<proteinExistence type="predicted"/>
<evidence type="ECO:0000313" key="3">
    <source>
        <dbReference type="Proteomes" id="UP000092177"/>
    </source>
</evidence>
<evidence type="ECO:0000256" key="1">
    <source>
        <dbReference type="SAM" id="MobiDB-lite"/>
    </source>
</evidence>
<reference evidence="3" key="1">
    <citation type="journal article" date="2017" name="BMC Genomics">
        <title>Gapless genome assembly of Colletotrichum higginsianum reveals chromosome structure and association of transposable elements with secondary metabolite gene clusters.</title>
        <authorList>
            <person name="Dallery J.-F."/>
            <person name="Lapalu N."/>
            <person name="Zampounis A."/>
            <person name="Pigne S."/>
            <person name="Luyten I."/>
            <person name="Amselem J."/>
            <person name="Wittenberg A.H.J."/>
            <person name="Zhou S."/>
            <person name="de Queiroz M.V."/>
            <person name="Robin G.P."/>
            <person name="Auger A."/>
            <person name="Hainaut M."/>
            <person name="Henrissat B."/>
            <person name="Kim K.-T."/>
            <person name="Lee Y.-H."/>
            <person name="Lespinet O."/>
            <person name="Schwartz D.C."/>
            <person name="Thon M.R."/>
            <person name="O'Connell R.J."/>
        </authorList>
    </citation>
    <scope>NUCLEOTIDE SEQUENCE [LARGE SCALE GENOMIC DNA]</scope>
    <source>
        <strain evidence="3">IMI 349063</strain>
    </source>
</reference>
<gene>
    <name evidence="2" type="ORF">CH63R_11592</name>
</gene>
<comment type="caution">
    <text evidence="2">The sequence shown here is derived from an EMBL/GenBank/DDBJ whole genome shotgun (WGS) entry which is preliminary data.</text>
</comment>
<keyword evidence="3" id="KW-1185">Reference proteome</keyword>
<evidence type="ECO:0000313" key="2">
    <source>
        <dbReference type="EMBL" id="OBR04889.1"/>
    </source>
</evidence>
<name>A0A1B7XYR8_COLHI</name>
<dbReference type="VEuPathDB" id="FungiDB:CH63R_11592"/>
<dbReference type="AlphaFoldDB" id="A0A1B7XYR8"/>
<dbReference type="GeneID" id="28870673"/>
<dbReference type="KEGG" id="chig:CH63R_11592"/>
<organism evidence="2 3">
    <name type="scientific">Colletotrichum higginsianum (strain IMI 349063)</name>
    <name type="common">Crucifer anthracnose fungus</name>
    <dbReference type="NCBI Taxonomy" id="759273"/>
    <lineage>
        <taxon>Eukaryota</taxon>
        <taxon>Fungi</taxon>
        <taxon>Dikarya</taxon>
        <taxon>Ascomycota</taxon>
        <taxon>Pezizomycotina</taxon>
        <taxon>Sordariomycetes</taxon>
        <taxon>Hypocreomycetidae</taxon>
        <taxon>Glomerellales</taxon>
        <taxon>Glomerellaceae</taxon>
        <taxon>Colletotrichum</taxon>
        <taxon>Colletotrichum destructivum species complex</taxon>
    </lineage>
</organism>